<gene>
    <name evidence="2" type="ORF">JRO89_XSUnG0065700</name>
</gene>
<dbReference type="Proteomes" id="UP000827721">
    <property type="component" value="Unassembled WGS sequence"/>
</dbReference>
<keyword evidence="3" id="KW-1185">Reference proteome</keyword>
<evidence type="ECO:0000313" key="3">
    <source>
        <dbReference type="Proteomes" id="UP000827721"/>
    </source>
</evidence>
<accession>A0ABQ8GZP6</accession>
<proteinExistence type="predicted"/>
<reference evidence="2 3" key="1">
    <citation type="submission" date="2021-02" db="EMBL/GenBank/DDBJ databases">
        <title>Plant Genome Project.</title>
        <authorList>
            <person name="Zhang R.-G."/>
        </authorList>
    </citation>
    <scope>NUCLEOTIDE SEQUENCE [LARGE SCALE GENOMIC DNA]</scope>
    <source>
        <tissue evidence="2">Leaves</tissue>
    </source>
</reference>
<organism evidence="2 3">
    <name type="scientific">Xanthoceras sorbifolium</name>
    <dbReference type="NCBI Taxonomy" id="99658"/>
    <lineage>
        <taxon>Eukaryota</taxon>
        <taxon>Viridiplantae</taxon>
        <taxon>Streptophyta</taxon>
        <taxon>Embryophyta</taxon>
        <taxon>Tracheophyta</taxon>
        <taxon>Spermatophyta</taxon>
        <taxon>Magnoliopsida</taxon>
        <taxon>eudicotyledons</taxon>
        <taxon>Gunneridae</taxon>
        <taxon>Pentapetalae</taxon>
        <taxon>rosids</taxon>
        <taxon>malvids</taxon>
        <taxon>Sapindales</taxon>
        <taxon>Sapindaceae</taxon>
        <taxon>Xanthoceroideae</taxon>
        <taxon>Xanthoceras</taxon>
    </lineage>
</organism>
<evidence type="ECO:0000256" key="1">
    <source>
        <dbReference type="SAM" id="MobiDB-lite"/>
    </source>
</evidence>
<name>A0ABQ8GZP6_9ROSI</name>
<sequence length="77" mass="8605">MANYWRSRPHSFFEPQANFMALGSQNFNNNWVLDLGASHHITSDLQNLSIHSEYGGNDDIRIGNGSDNGGNARSRPE</sequence>
<evidence type="ECO:0000313" key="2">
    <source>
        <dbReference type="EMBL" id="KAH7526076.1"/>
    </source>
</evidence>
<protein>
    <submittedName>
        <fullName evidence="2">Uncharacterized protein</fullName>
    </submittedName>
</protein>
<dbReference type="EMBL" id="JAFEMO010000114">
    <property type="protein sequence ID" value="KAH7526076.1"/>
    <property type="molecule type" value="Genomic_DNA"/>
</dbReference>
<comment type="caution">
    <text evidence="2">The sequence shown here is derived from an EMBL/GenBank/DDBJ whole genome shotgun (WGS) entry which is preliminary data.</text>
</comment>
<feature type="region of interest" description="Disordered" evidence="1">
    <location>
        <begin position="56"/>
        <end position="77"/>
    </location>
</feature>